<dbReference type="InterPro" id="IPR052158">
    <property type="entry name" value="INH-QAR"/>
</dbReference>
<dbReference type="Pfam" id="PF01965">
    <property type="entry name" value="DJ-1_PfpI"/>
    <property type="match status" value="1"/>
</dbReference>
<dbReference type="AlphaFoldDB" id="A0A370WZC2"/>
<dbReference type="RefSeq" id="WP_115479367.1">
    <property type="nucleotide sequence ID" value="NZ_QRBF01000007.1"/>
</dbReference>
<comment type="caution">
    <text evidence="2">The sequence shown here is derived from an EMBL/GenBank/DDBJ whole genome shotgun (WGS) entry which is preliminary data.</text>
</comment>
<dbReference type="Gene3D" id="3.40.50.880">
    <property type="match status" value="1"/>
</dbReference>
<protein>
    <submittedName>
        <fullName evidence="2">Thiamine biosynthesis protein ThiJ</fullName>
    </submittedName>
</protein>
<feature type="domain" description="DJ-1/PfpI" evidence="1">
    <location>
        <begin position="4"/>
        <end position="169"/>
    </location>
</feature>
<accession>A0A370WZC2</accession>
<evidence type="ECO:0000259" key="1">
    <source>
        <dbReference type="Pfam" id="PF01965"/>
    </source>
</evidence>
<sequence length="206" mass="22652">MRNTVHVLVFDGFADWQVALALSEIRRPGDWEVRTVGFTREPVMSMSGLQVLPDEGVNELDVDAVALLILPGGHLWRPTRMDQVAAMARRVHAAGAPVAAIDEGVLAVAHAGLIDRCRHTGNWAGQLRREVPGYAGHDQYDANVLAVSDGGVITASHLGSIEFAREIIHTLDLYSRSDREYWYRLFKHAVPPPWFPGVAVETIKAA</sequence>
<organism evidence="2 3">
    <name type="scientific">Dyella psychrodurans</name>
    <dbReference type="NCBI Taxonomy" id="1927960"/>
    <lineage>
        <taxon>Bacteria</taxon>
        <taxon>Pseudomonadati</taxon>
        <taxon>Pseudomonadota</taxon>
        <taxon>Gammaproteobacteria</taxon>
        <taxon>Lysobacterales</taxon>
        <taxon>Rhodanobacteraceae</taxon>
        <taxon>Dyella</taxon>
    </lineage>
</organism>
<dbReference type="InterPro" id="IPR029062">
    <property type="entry name" value="Class_I_gatase-like"/>
</dbReference>
<dbReference type="InterPro" id="IPR002818">
    <property type="entry name" value="DJ-1/PfpI"/>
</dbReference>
<dbReference type="SUPFAM" id="SSF52317">
    <property type="entry name" value="Class I glutamine amidotransferase-like"/>
    <property type="match status" value="1"/>
</dbReference>
<dbReference type="EMBL" id="QRBF01000007">
    <property type="protein sequence ID" value="RDS81462.1"/>
    <property type="molecule type" value="Genomic_DNA"/>
</dbReference>
<name>A0A370WZC2_9GAMM</name>
<dbReference type="GO" id="GO:0006355">
    <property type="term" value="P:regulation of DNA-templated transcription"/>
    <property type="evidence" value="ECO:0007669"/>
    <property type="project" value="TreeGrafter"/>
</dbReference>
<keyword evidence="3" id="KW-1185">Reference proteome</keyword>
<dbReference type="PANTHER" id="PTHR43130">
    <property type="entry name" value="ARAC-FAMILY TRANSCRIPTIONAL REGULATOR"/>
    <property type="match status" value="1"/>
</dbReference>
<gene>
    <name evidence="2" type="ORF">DWU99_17495</name>
</gene>
<dbReference type="PANTHER" id="PTHR43130:SF3">
    <property type="entry name" value="HTH-TYPE TRANSCRIPTIONAL REGULATOR RV1931C"/>
    <property type="match status" value="1"/>
</dbReference>
<evidence type="ECO:0000313" key="3">
    <source>
        <dbReference type="Proteomes" id="UP000255334"/>
    </source>
</evidence>
<dbReference type="Proteomes" id="UP000255334">
    <property type="component" value="Unassembled WGS sequence"/>
</dbReference>
<proteinExistence type="predicted"/>
<evidence type="ECO:0000313" key="2">
    <source>
        <dbReference type="EMBL" id="RDS81462.1"/>
    </source>
</evidence>
<dbReference type="OrthoDB" id="6003696at2"/>
<reference evidence="2 3" key="1">
    <citation type="submission" date="2018-07" db="EMBL/GenBank/DDBJ databases">
        <title>Dyella monticola sp. nov. and Dyella psychrodurans sp. nov. isolated from monsoon evergreen broad-leaved forest soil of Dinghu Mountain, China.</title>
        <authorList>
            <person name="Gao Z."/>
            <person name="Qiu L."/>
        </authorList>
    </citation>
    <scope>NUCLEOTIDE SEQUENCE [LARGE SCALE GENOMIC DNA]</scope>
    <source>
        <strain evidence="2 3">4MSK11</strain>
    </source>
</reference>